<evidence type="ECO:0000313" key="2">
    <source>
        <dbReference type="EMBL" id="KDQ52092.1"/>
    </source>
</evidence>
<proteinExistence type="predicted"/>
<dbReference type="AlphaFoldDB" id="A0A067PM04"/>
<organism evidence="2 3">
    <name type="scientific">Jaapia argillacea MUCL 33604</name>
    <dbReference type="NCBI Taxonomy" id="933084"/>
    <lineage>
        <taxon>Eukaryota</taxon>
        <taxon>Fungi</taxon>
        <taxon>Dikarya</taxon>
        <taxon>Basidiomycota</taxon>
        <taxon>Agaricomycotina</taxon>
        <taxon>Agaricomycetes</taxon>
        <taxon>Agaricomycetidae</taxon>
        <taxon>Jaapiales</taxon>
        <taxon>Jaapiaceae</taxon>
        <taxon>Jaapia</taxon>
    </lineage>
</organism>
<accession>A0A067PM04</accession>
<feature type="region of interest" description="Disordered" evidence="1">
    <location>
        <begin position="257"/>
        <end position="318"/>
    </location>
</feature>
<evidence type="ECO:0000313" key="3">
    <source>
        <dbReference type="Proteomes" id="UP000027265"/>
    </source>
</evidence>
<keyword evidence="3" id="KW-1185">Reference proteome</keyword>
<gene>
    <name evidence="2" type="ORF">JAAARDRAFT_198517</name>
</gene>
<dbReference type="HOGENOM" id="CLU_874533_0_0_1"/>
<sequence length="318" mass="34542">MDARFTPIQSNMVENDPVGQTEASIANFEAVNLSARTTLSVQFQQEMELRAYEADYRVGDIIEHEDSVRPTTSAAGAVMGPPVIDSTPQSGGAVEHFLDIPSPVRPPLVHPSPSRPAATLNMLELTPLPQISVKANAKLSIFDLSPIWQSIPLPGVHRVHFTPKPQLPPATREQSKAPRRISMLDLTPILAQSDLAQGSGAAPNSRPAVARLDPFLLGPMSEPVPAPVLLANPRLIIKLPARPPSTKASVLTTGHLNTRDEHLPPHTPISKPPFRRKEPVWIRSPQPVAGPSHSDGSRKRRIAPGDYIDITDDVPQRK</sequence>
<reference evidence="3" key="1">
    <citation type="journal article" date="2014" name="Proc. Natl. Acad. Sci. U.S.A.">
        <title>Extensive sampling of basidiomycete genomes demonstrates inadequacy of the white-rot/brown-rot paradigm for wood decay fungi.</title>
        <authorList>
            <person name="Riley R."/>
            <person name="Salamov A.A."/>
            <person name="Brown D.W."/>
            <person name="Nagy L.G."/>
            <person name="Floudas D."/>
            <person name="Held B.W."/>
            <person name="Levasseur A."/>
            <person name="Lombard V."/>
            <person name="Morin E."/>
            <person name="Otillar R."/>
            <person name="Lindquist E.A."/>
            <person name="Sun H."/>
            <person name="LaButti K.M."/>
            <person name="Schmutz J."/>
            <person name="Jabbour D."/>
            <person name="Luo H."/>
            <person name="Baker S.E."/>
            <person name="Pisabarro A.G."/>
            <person name="Walton J.D."/>
            <person name="Blanchette R.A."/>
            <person name="Henrissat B."/>
            <person name="Martin F."/>
            <person name="Cullen D."/>
            <person name="Hibbett D.S."/>
            <person name="Grigoriev I.V."/>
        </authorList>
    </citation>
    <scope>NUCLEOTIDE SEQUENCE [LARGE SCALE GENOMIC DNA]</scope>
    <source>
        <strain evidence="3">MUCL 33604</strain>
    </source>
</reference>
<protein>
    <submittedName>
        <fullName evidence="2">Uncharacterized protein</fullName>
    </submittedName>
</protein>
<dbReference type="InParanoid" id="A0A067PM04"/>
<dbReference type="Proteomes" id="UP000027265">
    <property type="component" value="Unassembled WGS sequence"/>
</dbReference>
<name>A0A067PM04_9AGAM</name>
<dbReference type="EMBL" id="KL197742">
    <property type="protein sequence ID" value="KDQ52092.1"/>
    <property type="molecule type" value="Genomic_DNA"/>
</dbReference>
<evidence type="ECO:0000256" key="1">
    <source>
        <dbReference type="SAM" id="MobiDB-lite"/>
    </source>
</evidence>